<evidence type="ECO:0000313" key="4">
    <source>
        <dbReference type="EMBL" id="EED90030.1"/>
    </source>
</evidence>
<dbReference type="GO" id="GO:0005739">
    <property type="term" value="C:mitochondrion"/>
    <property type="evidence" value="ECO:0000318"/>
    <property type="project" value="GO_Central"/>
</dbReference>
<dbReference type="Gene3D" id="2.40.50.140">
    <property type="entry name" value="Nucleic acid-binding proteins"/>
    <property type="match status" value="1"/>
</dbReference>
<keyword evidence="3" id="KW-0687">Ribonucleoprotein</keyword>
<name>B8C9D7_THAPS</name>
<dbReference type="STRING" id="35128.B8C9D7"/>
<dbReference type="GeneID" id="7445881"/>
<keyword evidence="5" id="KW-1185">Reference proteome</keyword>
<feature type="non-terminal residue" evidence="4">
    <location>
        <position position="79"/>
    </location>
</feature>
<dbReference type="InParanoid" id="B8C9D7"/>
<dbReference type="PaxDb" id="35128-Thaps263665"/>
<dbReference type="InterPro" id="IPR012340">
    <property type="entry name" value="NA-bd_OB-fold"/>
</dbReference>
<dbReference type="GO" id="GO:0003735">
    <property type="term" value="F:structural constituent of ribosome"/>
    <property type="evidence" value="ECO:0000318"/>
    <property type="project" value="GO_Central"/>
</dbReference>
<evidence type="ECO:0000313" key="5">
    <source>
        <dbReference type="Proteomes" id="UP000001449"/>
    </source>
</evidence>
<dbReference type="FunCoup" id="B8C9D7">
    <property type="interactions" value="83"/>
</dbReference>
<sequence>RNNPRGALVGKVVSDKMDKTVNVAVDRYRIVPKYRKRLRYTKKFMAHDEHEVCNMGDLVMIVPCQKISRHKHFMVREII</sequence>
<evidence type="ECO:0000256" key="1">
    <source>
        <dbReference type="ARBA" id="ARBA00010254"/>
    </source>
</evidence>
<dbReference type="GO" id="GO:0005840">
    <property type="term" value="C:ribosome"/>
    <property type="evidence" value="ECO:0007669"/>
    <property type="project" value="UniProtKB-KW"/>
</dbReference>
<comment type="similarity">
    <text evidence="1">Belongs to the universal ribosomal protein uS17 family.</text>
</comment>
<reference evidence="4 5" key="2">
    <citation type="journal article" date="2008" name="Nature">
        <title>The Phaeodactylum genome reveals the evolutionary history of diatom genomes.</title>
        <authorList>
            <person name="Bowler C."/>
            <person name="Allen A.E."/>
            <person name="Badger J.H."/>
            <person name="Grimwood J."/>
            <person name="Jabbari K."/>
            <person name="Kuo A."/>
            <person name="Maheswari U."/>
            <person name="Martens C."/>
            <person name="Maumus F."/>
            <person name="Otillar R.P."/>
            <person name="Rayko E."/>
            <person name="Salamov A."/>
            <person name="Vandepoele K."/>
            <person name="Beszteri B."/>
            <person name="Gruber A."/>
            <person name="Heijde M."/>
            <person name="Katinka M."/>
            <person name="Mock T."/>
            <person name="Valentin K."/>
            <person name="Verret F."/>
            <person name="Berges J.A."/>
            <person name="Brownlee C."/>
            <person name="Cadoret J.P."/>
            <person name="Chiovitti A."/>
            <person name="Choi C.J."/>
            <person name="Coesel S."/>
            <person name="De Martino A."/>
            <person name="Detter J.C."/>
            <person name="Durkin C."/>
            <person name="Falciatore A."/>
            <person name="Fournet J."/>
            <person name="Haruta M."/>
            <person name="Huysman M.J."/>
            <person name="Jenkins B.D."/>
            <person name="Jiroutova K."/>
            <person name="Jorgensen R.E."/>
            <person name="Joubert Y."/>
            <person name="Kaplan A."/>
            <person name="Kroger N."/>
            <person name="Kroth P.G."/>
            <person name="La Roche J."/>
            <person name="Lindquist E."/>
            <person name="Lommer M."/>
            <person name="Martin-Jezequel V."/>
            <person name="Lopez P.J."/>
            <person name="Lucas S."/>
            <person name="Mangogna M."/>
            <person name="McGinnis K."/>
            <person name="Medlin L.K."/>
            <person name="Montsant A."/>
            <person name="Oudot-Le Secq M.P."/>
            <person name="Napoli C."/>
            <person name="Obornik M."/>
            <person name="Parker M.S."/>
            <person name="Petit J.L."/>
            <person name="Porcel B.M."/>
            <person name="Poulsen N."/>
            <person name="Robison M."/>
            <person name="Rychlewski L."/>
            <person name="Rynearson T.A."/>
            <person name="Schmutz J."/>
            <person name="Shapiro H."/>
            <person name="Siaut M."/>
            <person name="Stanley M."/>
            <person name="Sussman M.R."/>
            <person name="Taylor A.R."/>
            <person name="Vardi A."/>
            <person name="von Dassow P."/>
            <person name="Vyverman W."/>
            <person name="Willis A."/>
            <person name="Wyrwicz L.S."/>
            <person name="Rokhsar D.S."/>
            <person name="Weissenbach J."/>
            <person name="Armbrust E.V."/>
            <person name="Green B.R."/>
            <person name="Van de Peer Y."/>
            <person name="Grigoriev I.V."/>
        </authorList>
    </citation>
    <scope>NUCLEOTIDE SEQUENCE [LARGE SCALE GENOMIC DNA]</scope>
    <source>
        <strain evidence="4 5">CCMP1335</strain>
    </source>
</reference>
<dbReference type="NCBIfam" id="NF004123">
    <property type="entry name" value="PRK05610.1"/>
    <property type="match status" value="1"/>
</dbReference>
<organism evidence="4 5">
    <name type="scientific">Thalassiosira pseudonana</name>
    <name type="common">Marine diatom</name>
    <name type="synonym">Cyclotella nana</name>
    <dbReference type="NCBI Taxonomy" id="35128"/>
    <lineage>
        <taxon>Eukaryota</taxon>
        <taxon>Sar</taxon>
        <taxon>Stramenopiles</taxon>
        <taxon>Ochrophyta</taxon>
        <taxon>Bacillariophyta</taxon>
        <taxon>Coscinodiscophyceae</taxon>
        <taxon>Thalassiosirophycidae</taxon>
        <taxon>Thalassiosirales</taxon>
        <taxon>Thalassiosiraceae</taxon>
        <taxon>Thalassiosira</taxon>
    </lineage>
</organism>
<gene>
    <name evidence="4" type="primary">RT17</name>
    <name evidence="4" type="ORF">THAPSDRAFT_263665</name>
</gene>
<dbReference type="CDD" id="cd00364">
    <property type="entry name" value="Ribosomal_uS17"/>
    <property type="match status" value="1"/>
</dbReference>
<dbReference type="OMA" id="MHPRYHK"/>
<dbReference type="PANTHER" id="PTHR10744">
    <property type="entry name" value="40S RIBOSOMAL PROTEIN S11 FAMILY MEMBER"/>
    <property type="match status" value="1"/>
</dbReference>
<dbReference type="Pfam" id="PF00366">
    <property type="entry name" value="Ribosomal_S17"/>
    <property type="match status" value="1"/>
</dbReference>
<accession>B8C9D7</accession>
<evidence type="ECO:0000256" key="3">
    <source>
        <dbReference type="ARBA" id="ARBA00023274"/>
    </source>
</evidence>
<dbReference type="SUPFAM" id="SSF50249">
    <property type="entry name" value="Nucleic acid-binding proteins"/>
    <property type="match status" value="1"/>
</dbReference>
<dbReference type="GO" id="GO:0006412">
    <property type="term" value="P:translation"/>
    <property type="evidence" value="ECO:0007669"/>
    <property type="project" value="InterPro"/>
</dbReference>
<dbReference type="eggNOG" id="KOG1740">
    <property type="taxonomic scope" value="Eukaryota"/>
</dbReference>
<dbReference type="Proteomes" id="UP000001449">
    <property type="component" value="Chromosome 10"/>
</dbReference>
<dbReference type="InterPro" id="IPR000266">
    <property type="entry name" value="Ribosomal_uS17"/>
</dbReference>
<protein>
    <submittedName>
        <fullName evidence="4">RT17, ribosomal protein 17 mitochondrial small ribosomal subunit</fullName>
    </submittedName>
</protein>
<keyword evidence="2 4" id="KW-0689">Ribosomal protein</keyword>
<dbReference type="AlphaFoldDB" id="B8C9D7"/>
<dbReference type="EMBL" id="CM000646">
    <property type="protein sequence ID" value="EED90030.1"/>
    <property type="molecule type" value="Genomic_DNA"/>
</dbReference>
<reference evidence="4 5" key="1">
    <citation type="journal article" date="2004" name="Science">
        <title>The genome of the diatom Thalassiosira pseudonana: ecology, evolution, and metabolism.</title>
        <authorList>
            <person name="Armbrust E.V."/>
            <person name="Berges J.A."/>
            <person name="Bowler C."/>
            <person name="Green B.R."/>
            <person name="Martinez D."/>
            <person name="Putnam N.H."/>
            <person name="Zhou S."/>
            <person name="Allen A.E."/>
            <person name="Apt K.E."/>
            <person name="Bechner M."/>
            <person name="Brzezinski M.A."/>
            <person name="Chaal B.K."/>
            <person name="Chiovitti A."/>
            <person name="Davis A.K."/>
            <person name="Demarest M.S."/>
            <person name="Detter J.C."/>
            <person name="Glavina T."/>
            <person name="Goodstein D."/>
            <person name="Hadi M.Z."/>
            <person name="Hellsten U."/>
            <person name="Hildebrand M."/>
            <person name="Jenkins B.D."/>
            <person name="Jurka J."/>
            <person name="Kapitonov V.V."/>
            <person name="Kroger N."/>
            <person name="Lau W.W."/>
            <person name="Lane T.W."/>
            <person name="Larimer F.W."/>
            <person name="Lippmeier J.C."/>
            <person name="Lucas S."/>
            <person name="Medina M."/>
            <person name="Montsant A."/>
            <person name="Obornik M."/>
            <person name="Parker M.S."/>
            <person name="Palenik B."/>
            <person name="Pazour G.J."/>
            <person name="Richardson P.M."/>
            <person name="Rynearson T.A."/>
            <person name="Saito M.A."/>
            <person name="Schwartz D.C."/>
            <person name="Thamatrakoln K."/>
            <person name="Valentin K."/>
            <person name="Vardi A."/>
            <person name="Wilkerson F.P."/>
            <person name="Rokhsar D.S."/>
        </authorList>
    </citation>
    <scope>NUCLEOTIDE SEQUENCE [LARGE SCALE GENOMIC DNA]</scope>
    <source>
        <strain evidence="4 5">CCMP1335</strain>
    </source>
</reference>
<dbReference type="HOGENOM" id="CLU_073626_1_0_1"/>
<proteinExistence type="inferred from homology"/>
<evidence type="ECO:0000256" key="2">
    <source>
        <dbReference type="ARBA" id="ARBA00022980"/>
    </source>
</evidence>
<dbReference type="GO" id="GO:1990904">
    <property type="term" value="C:ribonucleoprotein complex"/>
    <property type="evidence" value="ECO:0007669"/>
    <property type="project" value="UniProtKB-KW"/>
</dbReference>
<dbReference type="RefSeq" id="XP_002292834.1">
    <property type="nucleotide sequence ID" value="XM_002292798.1"/>
</dbReference>
<feature type="non-terminal residue" evidence="4">
    <location>
        <position position="1"/>
    </location>
</feature>
<dbReference type="PANTHER" id="PTHR10744:SF1">
    <property type="entry name" value="SMALL RIBOSOMAL SUBUNIT PROTEIN US17M"/>
    <property type="match status" value="1"/>
</dbReference>
<dbReference type="KEGG" id="tps:THAPSDRAFT_263665"/>